<dbReference type="WBParaSite" id="Hba_13055">
    <property type="protein sequence ID" value="Hba_13055"/>
    <property type="gene ID" value="Hba_13055"/>
</dbReference>
<name>A0A1I7X6F6_HETBA</name>
<dbReference type="Proteomes" id="UP000095283">
    <property type="component" value="Unplaced"/>
</dbReference>
<reference evidence="2" key="1">
    <citation type="submission" date="2016-11" db="UniProtKB">
        <authorList>
            <consortium name="WormBaseParasite"/>
        </authorList>
    </citation>
    <scope>IDENTIFICATION</scope>
</reference>
<proteinExistence type="predicted"/>
<evidence type="ECO:0000313" key="2">
    <source>
        <dbReference type="WBParaSite" id="Hba_13055"/>
    </source>
</evidence>
<organism evidence="1 2">
    <name type="scientific">Heterorhabditis bacteriophora</name>
    <name type="common">Entomopathogenic nematode worm</name>
    <dbReference type="NCBI Taxonomy" id="37862"/>
    <lineage>
        <taxon>Eukaryota</taxon>
        <taxon>Metazoa</taxon>
        <taxon>Ecdysozoa</taxon>
        <taxon>Nematoda</taxon>
        <taxon>Chromadorea</taxon>
        <taxon>Rhabditida</taxon>
        <taxon>Rhabditina</taxon>
        <taxon>Rhabditomorpha</taxon>
        <taxon>Strongyloidea</taxon>
        <taxon>Heterorhabditidae</taxon>
        <taxon>Heterorhabditis</taxon>
    </lineage>
</organism>
<evidence type="ECO:0000313" key="1">
    <source>
        <dbReference type="Proteomes" id="UP000095283"/>
    </source>
</evidence>
<keyword evidence="1" id="KW-1185">Reference proteome</keyword>
<dbReference type="AlphaFoldDB" id="A0A1I7X6F6"/>
<protein>
    <submittedName>
        <fullName evidence="2">Cytotoxic domain-containing protein</fullName>
    </submittedName>
</protein>
<accession>A0A1I7X6F6</accession>
<sequence>MTITDDRIAGHSQQKCLPGYSLKNSVYRSRRILVRYKDGRLLSDYNNSILIHGGHSVNINS</sequence>